<dbReference type="AlphaFoldDB" id="A0A2Z6AWZ7"/>
<gene>
    <name evidence="1" type="ORF">DFE_0997</name>
</gene>
<evidence type="ECO:0000313" key="2">
    <source>
        <dbReference type="Proteomes" id="UP000269883"/>
    </source>
</evidence>
<dbReference type="KEGG" id="dfl:DFE_0997"/>
<protein>
    <submittedName>
        <fullName evidence="1">Catenin</fullName>
    </submittedName>
</protein>
<dbReference type="Proteomes" id="UP000269883">
    <property type="component" value="Chromosome"/>
</dbReference>
<reference evidence="1 2" key="1">
    <citation type="journal article" date="2018" name="Sci. Adv.">
        <title>Multi-heme cytochromes provide a pathway for survival in energy-limited environments.</title>
        <authorList>
            <person name="Deng X."/>
            <person name="Dohmae N."/>
            <person name="Nealson K.H."/>
            <person name="Hashimoto K."/>
            <person name="Okamoto A."/>
        </authorList>
    </citation>
    <scope>NUCLEOTIDE SEQUENCE [LARGE SCALE GENOMIC DNA]</scope>
    <source>
        <strain evidence="1 2">IS5</strain>
    </source>
</reference>
<dbReference type="EMBL" id="AP017378">
    <property type="protein sequence ID" value="BBD07723.1"/>
    <property type="molecule type" value="Genomic_DNA"/>
</dbReference>
<evidence type="ECO:0000313" key="1">
    <source>
        <dbReference type="EMBL" id="BBD07723.1"/>
    </source>
</evidence>
<sequence length="55" mass="6836">MVNPVHVWRYKEQAKKPIHREQQEYVCMIEHRGTVKDDLKSQNRFWRWGDKDNHS</sequence>
<proteinExistence type="predicted"/>
<keyword evidence="2" id="KW-1185">Reference proteome</keyword>
<name>A0A2Z6AWZ7_9BACT</name>
<accession>A0A2Z6AWZ7</accession>
<organism evidence="1 2">
    <name type="scientific">Desulfovibrio ferrophilus</name>
    <dbReference type="NCBI Taxonomy" id="241368"/>
    <lineage>
        <taxon>Bacteria</taxon>
        <taxon>Pseudomonadati</taxon>
        <taxon>Thermodesulfobacteriota</taxon>
        <taxon>Desulfovibrionia</taxon>
        <taxon>Desulfovibrionales</taxon>
        <taxon>Desulfovibrionaceae</taxon>
        <taxon>Desulfovibrio</taxon>
    </lineage>
</organism>